<dbReference type="AlphaFoldDB" id="A0A183C1W6"/>
<evidence type="ECO:0000256" key="11">
    <source>
        <dbReference type="SAM" id="MobiDB-lite"/>
    </source>
</evidence>
<keyword evidence="1 10" id="KW-0479">Metal-binding</keyword>
<dbReference type="GO" id="GO:0008270">
    <property type="term" value="F:zinc ion binding"/>
    <property type="evidence" value="ECO:0007669"/>
    <property type="project" value="UniProtKB-KW"/>
</dbReference>
<comment type="subcellular location">
    <subcellularLocation>
        <location evidence="10">Nucleus</location>
    </subcellularLocation>
</comment>
<dbReference type="Pfam" id="PF00104">
    <property type="entry name" value="Hormone_recep"/>
    <property type="match status" value="1"/>
</dbReference>
<evidence type="ECO:0000256" key="4">
    <source>
        <dbReference type="ARBA" id="ARBA00023015"/>
    </source>
</evidence>
<dbReference type="InterPro" id="IPR052496">
    <property type="entry name" value="Orphan_Nuclear_Rcpt"/>
</dbReference>
<dbReference type="GO" id="GO:0043565">
    <property type="term" value="F:sequence-specific DNA binding"/>
    <property type="evidence" value="ECO:0007669"/>
    <property type="project" value="InterPro"/>
</dbReference>
<accession>A0A183C1W6</accession>
<reference evidence="14" key="1">
    <citation type="submission" date="2013-12" db="EMBL/GenBank/DDBJ databases">
        <authorList>
            <person name="Aslett M."/>
        </authorList>
    </citation>
    <scope>NUCLEOTIDE SEQUENCE [LARGE SCALE GENOMIC DNA]</scope>
    <source>
        <strain evidence="14">Lindley</strain>
    </source>
</reference>
<dbReference type="InterPro" id="IPR000536">
    <property type="entry name" value="Nucl_hrmn_rcpt_lig-bd"/>
</dbReference>
<keyword evidence="6 10" id="KW-0804">Transcription</keyword>
<feature type="domain" description="Nuclear receptor" evidence="12">
    <location>
        <begin position="40"/>
        <end position="117"/>
    </location>
</feature>
<dbReference type="InterPro" id="IPR001723">
    <property type="entry name" value="Nuclear_hrmn_rcpt"/>
</dbReference>
<dbReference type="InterPro" id="IPR035500">
    <property type="entry name" value="NHR-like_dom_sf"/>
</dbReference>
<dbReference type="Gene3D" id="3.30.50.10">
    <property type="entry name" value="Erythroid Transcription Factor GATA-1, subunit A"/>
    <property type="match status" value="1"/>
</dbReference>
<evidence type="ECO:0000313" key="14">
    <source>
        <dbReference type="Proteomes" id="UP000050741"/>
    </source>
</evidence>
<sequence>MASGAAPCSDQRSSAKTADKPPPPQPPQGSRGRKLAPDGCENCVVCGDRTCNHHYYGVAACHGCKCFFWRSIKNKMKYICRGDGQCDIINPNHRNSCRFCRLQRCLKAGMQPEAVRMPKEGEDSVSRQIAMLEQCLKGTKGAQGLKRKFEKNPLSPTDVQCPLCHQQRLPEQQKFGDSTPIAPPFPESAEKGKVAVEMCKQLVRKLVELETTINEVADFSENEAPKRQLGLESLFACPQLLDRFRTQVNYCIRLRRVTEDELEFCKYRTLAKAVDYIRALSLLEAKYVHGTEEQPNANNLNEWLSVHDKIILLRHSFAPLALFDIAAGTSFTTKDTQNLLCLPTGLTVCANEAIVPNGFLSQQIVARCVSSLVRVLTELSLDQEEFVMVKLIIMLAMDSTGIGGVEDQNPVPPQGNLLSASGQHFVQRLRDSVHSALYNHSPKRAPTNSFASSDAALRFAKLLHILPNLMLLSRDLVEHIRMVQTFPTASSRPTDPVFFQMFGDIFYENQGRPVGGTFEGWSPVGSSTATPTLSPQPQRVGIGTIASGQGEDATVPEASASKLISPPLKAEYGSPPQQQQHQQQQQLQPQIGGHPPVKIGRVDTTARHGTCLYYYYGGAFVGGGGCCWMMRPFWHYTFM</sequence>
<keyword evidence="4 10" id="KW-0805">Transcription regulation</keyword>
<keyword evidence="3 10" id="KW-0862">Zinc</keyword>
<name>A0A183C1W6_GLOPA</name>
<feature type="region of interest" description="Disordered" evidence="11">
    <location>
        <begin position="567"/>
        <end position="600"/>
    </location>
</feature>
<dbReference type="Proteomes" id="UP000050741">
    <property type="component" value="Unassembled WGS sequence"/>
</dbReference>
<keyword evidence="8 10" id="KW-0539">Nucleus</keyword>
<dbReference type="InterPro" id="IPR001628">
    <property type="entry name" value="Znf_hrmn_rcpt"/>
</dbReference>
<dbReference type="SUPFAM" id="SSF57716">
    <property type="entry name" value="Glucocorticoid receptor-like (DNA-binding domain)"/>
    <property type="match status" value="1"/>
</dbReference>
<evidence type="ECO:0000256" key="10">
    <source>
        <dbReference type="RuleBase" id="RU004334"/>
    </source>
</evidence>
<comment type="similarity">
    <text evidence="10">Belongs to the nuclear hormone receptor family.</text>
</comment>
<evidence type="ECO:0000256" key="8">
    <source>
        <dbReference type="ARBA" id="ARBA00023242"/>
    </source>
</evidence>
<dbReference type="SMART" id="SM00430">
    <property type="entry name" value="HOLI"/>
    <property type="match status" value="1"/>
</dbReference>
<evidence type="ECO:0000256" key="7">
    <source>
        <dbReference type="ARBA" id="ARBA00023170"/>
    </source>
</evidence>
<evidence type="ECO:0000259" key="13">
    <source>
        <dbReference type="PROSITE" id="PS51843"/>
    </source>
</evidence>
<evidence type="ECO:0000256" key="6">
    <source>
        <dbReference type="ARBA" id="ARBA00023163"/>
    </source>
</evidence>
<dbReference type="PROSITE" id="PS00031">
    <property type="entry name" value="NUCLEAR_REC_DBD_1"/>
    <property type="match status" value="1"/>
</dbReference>
<dbReference type="PRINTS" id="PR00047">
    <property type="entry name" value="STROIDFINGER"/>
</dbReference>
<dbReference type="CDD" id="cd06916">
    <property type="entry name" value="NR_DBD_like"/>
    <property type="match status" value="1"/>
</dbReference>
<reference evidence="15" key="3">
    <citation type="submission" date="2016-06" db="UniProtKB">
        <authorList>
            <consortium name="WormBaseParasite"/>
        </authorList>
    </citation>
    <scope>IDENTIFICATION</scope>
</reference>
<evidence type="ECO:0000313" key="15">
    <source>
        <dbReference type="WBParaSite" id="GPLIN_000686000"/>
    </source>
</evidence>
<dbReference type="GO" id="GO:0005634">
    <property type="term" value="C:nucleus"/>
    <property type="evidence" value="ECO:0007669"/>
    <property type="project" value="UniProtKB-SubCell"/>
</dbReference>
<dbReference type="WBParaSite" id="GPLIN_000686000">
    <property type="protein sequence ID" value="GPLIN_000686000"/>
    <property type="gene ID" value="GPLIN_000686000"/>
</dbReference>
<keyword evidence="2 10" id="KW-0863">Zinc-finger</keyword>
<dbReference type="PROSITE" id="PS51843">
    <property type="entry name" value="NR_LBD"/>
    <property type="match status" value="1"/>
</dbReference>
<dbReference type="GO" id="GO:0003700">
    <property type="term" value="F:DNA-binding transcription factor activity"/>
    <property type="evidence" value="ECO:0007669"/>
    <property type="project" value="InterPro"/>
</dbReference>
<dbReference type="PANTHER" id="PTHR47519:SF2">
    <property type="entry name" value="NUCLEAR HORMONE RECEPTOR FAMILY MEMBER NHR-97"/>
    <property type="match status" value="1"/>
</dbReference>
<dbReference type="SMART" id="SM00399">
    <property type="entry name" value="ZnF_C4"/>
    <property type="match status" value="1"/>
</dbReference>
<evidence type="ECO:0000256" key="2">
    <source>
        <dbReference type="ARBA" id="ARBA00022771"/>
    </source>
</evidence>
<reference evidence="14" key="2">
    <citation type="submission" date="2014-05" db="EMBL/GenBank/DDBJ databases">
        <title>The genome and life-stage specific transcriptomes of Globodera pallida elucidate key aspects of plant parasitism by a cyst nematode.</title>
        <authorList>
            <person name="Cotton J.A."/>
            <person name="Lilley C.J."/>
            <person name="Jones L.M."/>
            <person name="Kikuchi T."/>
            <person name="Reid A.J."/>
            <person name="Thorpe P."/>
            <person name="Tsai I.J."/>
            <person name="Beasley H."/>
            <person name="Blok V."/>
            <person name="Cock P.J.A."/>
            <person name="Van den Akker S.E."/>
            <person name="Holroyd N."/>
            <person name="Hunt M."/>
            <person name="Mantelin S."/>
            <person name="Naghra H."/>
            <person name="Pain A."/>
            <person name="Palomares-Rius J.E."/>
            <person name="Zarowiecki M."/>
            <person name="Berriman M."/>
            <person name="Jones J.T."/>
            <person name="Urwin P.E."/>
        </authorList>
    </citation>
    <scope>NUCLEOTIDE SEQUENCE [LARGE SCALE GENOMIC DNA]</scope>
    <source>
        <strain evidence="14">Lindley</strain>
    </source>
</reference>
<dbReference type="InterPro" id="IPR013088">
    <property type="entry name" value="Znf_NHR/GATA"/>
</dbReference>
<keyword evidence="7 10" id="KW-0675">Receptor</keyword>
<feature type="domain" description="NR LBD" evidence="13">
    <location>
        <begin position="232"/>
        <end position="502"/>
    </location>
</feature>
<evidence type="ECO:0000256" key="5">
    <source>
        <dbReference type="ARBA" id="ARBA00023125"/>
    </source>
</evidence>
<keyword evidence="5 10" id="KW-0238">DNA-binding</keyword>
<dbReference type="PRINTS" id="PR00398">
    <property type="entry name" value="STRDHORMONER"/>
</dbReference>
<dbReference type="SUPFAM" id="SSF48508">
    <property type="entry name" value="Nuclear receptor ligand-binding domain"/>
    <property type="match status" value="1"/>
</dbReference>
<feature type="region of interest" description="Disordered" evidence="11">
    <location>
        <begin position="1"/>
        <end position="36"/>
    </location>
</feature>
<keyword evidence="14" id="KW-1185">Reference proteome</keyword>
<evidence type="ECO:0000259" key="12">
    <source>
        <dbReference type="PROSITE" id="PS51030"/>
    </source>
</evidence>
<comment type="function">
    <text evidence="9">Orphan nuclear receptor.</text>
</comment>
<dbReference type="Gene3D" id="1.10.565.10">
    <property type="entry name" value="Retinoid X Receptor"/>
    <property type="match status" value="1"/>
</dbReference>
<dbReference type="PROSITE" id="PS51030">
    <property type="entry name" value="NUCLEAR_REC_DBD_2"/>
    <property type="match status" value="1"/>
</dbReference>
<evidence type="ECO:0000256" key="3">
    <source>
        <dbReference type="ARBA" id="ARBA00022833"/>
    </source>
</evidence>
<protein>
    <submittedName>
        <fullName evidence="15">Nuclear receptor domain-containing protein</fullName>
    </submittedName>
</protein>
<evidence type="ECO:0000256" key="9">
    <source>
        <dbReference type="ARBA" id="ARBA00037512"/>
    </source>
</evidence>
<organism evidence="14 15">
    <name type="scientific">Globodera pallida</name>
    <name type="common">Potato cyst nematode worm</name>
    <name type="synonym">Heterodera pallida</name>
    <dbReference type="NCBI Taxonomy" id="36090"/>
    <lineage>
        <taxon>Eukaryota</taxon>
        <taxon>Metazoa</taxon>
        <taxon>Ecdysozoa</taxon>
        <taxon>Nematoda</taxon>
        <taxon>Chromadorea</taxon>
        <taxon>Rhabditida</taxon>
        <taxon>Tylenchina</taxon>
        <taxon>Tylenchomorpha</taxon>
        <taxon>Tylenchoidea</taxon>
        <taxon>Heteroderidae</taxon>
        <taxon>Heteroderinae</taxon>
        <taxon>Globodera</taxon>
    </lineage>
</organism>
<evidence type="ECO:0000256" key="1">
    <source>
        <dbReference type="ARBA" id="ARBA00022723"/>
    </source>
</evidence>
<dbReference type="PANTHER" id="PTHR47519">
    <property type="entry name" value="NUCLEAR HORMONE RECEPTOR FAMILY MEMBER NHR-31-RELATED"/>
    <property type="match status" value="1"/>
</dbReference>
<proteinExistence type="inferred from homology"/>
<dbReference type="Pfam" id="PF00105">
    <property type="entry name" value="zf-C4"/>
    <property type="match status" value="1"/>
</dbReference>
<feature type="compositionally biased region" description="Low complexity" evidence="11">
    <location>
        <begin position="575"/>
        <end position="590"/>
    </location>
</feature>